<reference evidence="1 2" key="1">
    <citation type="submission" date="2019-05" db="EMBL/GenBank/DDBJ databases">
        <title>Emergence of the Ug99 lineage of the wheat stem rust pathogen through somatic hybridization.</title>
        <authorList>
            <person name="Li F."/>
            <person name="Upadhyaya N.M."/>
            <person name="Sperschneider J."/>
            <person name="Matny O."/>
            <person name="Nguyen-Phuc H."/>
            <person name="Mago R."/>
            <person name="Raley C."/>
            <person name="Miller M.E."/>
            <person name="Silverstein K.A.T."/>
            <person name="Henningsen E."/>
            <person name="Hirsch C.D."/>
            <person name="Visser B."/>
            <person name="Pretorius Z.A."/>
            <person name="Steffenson B.J."/>
            <person name="Schwessinger B."/>
            <person name="Dodds P.N."/>
            <person name="Figueroa M."/>
        </authorList>
    </citation>
    <scope>NUCLEOTIDE SEQUENCE [LARGE SCALE GENOMIC DNA]</scope>
    <source>
        <strain evidence="1">21-0</strain>
    </source>
</reference>
<sequence>MRFDVGLLDEVYTHPHSEESPEITARGLDTHFTSHFQLALRDLQHLRLIVFFVAHHQLLSSCLRGFFYVGLFLPELPSAFESRLCGA</sequence>
<comment type="caution">
    <text evidence="1">The sequence shown here is derived from an EMBL/GenBank/DDBJ whole genome shotgun (WGS) entry which is preliminary data.</text>
</comment>
<dbReference type="EMBL" id="VSWC01000001">
    <property type="protein sequence ID" value="KAA1119577.1"/>
    <property type="molecule type" value="Genomic_DNA"/>
</dbReference>
<proteinExistence type="predicted"/>
<accession>A0A5B0R224</accession>
<dbReference type="AlphaFoldDB" id="A0A5B0R224"/>
<evidence type="ECO:0000313" key="1">
    <source>
        <dbReference type="EMBL" id="KAA1119577.1"/>
    </source>
</evidence>
<gene>
    <name evidence="1" type="ORF">PGT21_029535</name>
</gene>
<evidence type="ECO:0000313" key="2">
    <source>
        <dbReference type="Proteomes" id="UP000324748"/>
    </source>
</evidence>
<name>A0A5B0R224_PUCGR</name>
<organism evidence="1 2">
    <name type="scientific">Puccinia graminis f. sp. tritici</name>
    <dbReference type="NCBI Taxonomy" id="56615"/>
    <lineage>
        <taxon>Eukaryota</taxon>
        <taxon>Fungi</taxon>
        <taxon>Dikarya</taxon>
        <taxon>Basidiomycota</taxon>
        <taxon>Pucciniomycotina</taxon>
        <taxon>Pucciniomycetes</taxon>
        <taxon>Pucciniales</taxon>
        <taxon>Pucciniaceae</taxon>
        <taxon>Puccinia</taxon>
    </lineage>
</organism>
<protein>
    <submittedName>
        <fullName evidence="1">Uncharacterized protein</fullName>
    </submittedName>
</protein>
<keyword evidence="2" id="KW-1185">Reference proteome</keyword>
<dbReference type="Proteomes" id="UP000324748">
    <property type="component" value="Unassembled WGS sequence"/>
</dbReference>